<dbReference type="OrthoDB" id="421671at2759"/>
<keyword evidence="2" id="KW-1185">Reference proteome</keyword>
<dbReference type="RefSeq" id="XP_046119391.1">
    <property type="nucleotide sequence ID" value="XM_046263343.1"/>
</dbReference>
<dbReference type="GeneID" id="70294246"/>
<comment type="caution">
    <text evidence="1">The sequence shown here is derived from an EMBL/GenBank/DDBJ whole genome shotgun (WGS) entry which is preliminary data.</text>
</comment>
<gene>
    <name evidence="1" type="ORF">F5Z01DRAFT_653168</name>
</gene>
<evidence type="ECO:0000313" key="2">
    <source>
        <dbReference type="Proteomes" id="UP000887229"/>
    </source>
</evidence>
<accession>A0A9P7ZPJ4</accession>
<dbReference type="Gene3D" id="3.60.15.10">
    <property type="entry name" value="Ribonuclease Z/Hydroxyacylglutathione hydrolase-like"/>
    <property type="match status" value="1"/>
</dbReference>
<dbReference type="InterPro" id="IPR025638">
    <property type="entry name" value="DUF4336"/>
</dbReference>
<dbReference type="PANTHER" id="PTHR33835:SF1">
    <property type="entry name" value="METALLO-BETA-LACTAMASE DOMAIN-CONTAINING PROTEIN"/>
    <property type="match status" value="1"/>
</dbReference>
<reference evidence="1" key="1">
    <citation type="journal article" date="2021" name="IMA Fungus">
        <title>Genomic characterization of three marine fungi, including Emericellopsis atlantica sp. nov. with signatures of a generalist lifestyle and marine biomass degradation.</title>
        <authorList>
            <person name="Hagestad O.C."/>
            <person name="Hou L."/>
            <person name="Andersen J.H."/>
            <person name="Hansen E.H."/>
            <person name="Altermark B."/>
            <person name="Li C."/>
            <person name="Kuhnert E."/>
            <person name="Cox R.J."/>
            <person name="Crous P.W."/>
            <person name="Spatafora J.W."/>
            <person name="Lail K."/>
            <person name="Amirebrahimi M."/>
            <person name="Lipzen A."/>
            <person name="Pangilinan J."/>
            <person name="Andreopoulos W."/>
            <person name="Hayes R.D."/>
            <person name="Ng V."/>
            <person name="Grigoriev I.V."/>
            <person name="Jackson S.A."/>
            <person name="Sutton T.D.S."/>
            <person name="Dobson A.D.W."/>
            <person name="Rama T."/>
        </authorList>
    </citation>
    <scope>NUCLEOTIDE SEQUENCE</scope>
    <source>
        <strain evidence="1">TS7</strain>
    </source>
</reference>
<evidence type="ECO:0000313" key="1">
    <source>
        <dbReference type="EMBL" id="KAG9255467.1"/>
    </source>
</evidence>
<dbReference type="SUPFAM" id="SSF56281">
    <property type="entry name" value="Metallo-hydrolase/oxidoreductase"/>
    <property type="match status" value="1"/>
</dbReference>
<protein>
    <recommendedName>
        <fullName evidence="3">Nuclear protein Qri2/Nse4</fullName>
    </recommendedName>
</protein>
<sequence length="385" mass="43364">MPHAIQHPHPRHLLIVFARISNTRACLKGRPPSMRIANACRATSTPKAASSSSPRFSTLTLRVAPLPCVIDRQISSRRHCTVHTSISTTPFATRHIQHRHLATTPQKQHTMSDKLIPSNPADVMVIRHVTPNVVTFSVPFSRFGTMKIGGRGTLVKMTSGDLAVFSPVALTEEAKAKVAELGGNVAYIVALDFEHHIFLSEWLKAYPTAKLVGPEGLPEKRAKQNDPKIGSEPFATVFTKDKKSTTRIGDDFDRDFDYEYVDGHANKEIVVNFRPDRTLIEADLFFNLPATEQYSRVPEDQKQANGFLARHFEGLQNPQSGNNKWMKRFNWFVLAKDRASFNESIRAIAKWDFVNLIPCHGDVLEGNAKEVFQKTFEWHIEGKHH</sequence>
<dbReference type="Proteomes" id="UP000887229">
    <property type="component" value="Unassembled WGS sequence"/>
</dbReference>
<name>A0A9P7ZPJ4_9HYPO</name>
<evidence type="ECO:0008006" key="3">
    <source>
        <dbReference type="Google" id="ProtNLM"/>
    </source>
</evidence>
<dbReference type="PANTHER" id="PTHR33835">
    <property type="entry name" value="YALI0C07656P"/>
    <property type="match status" value="1"/>
</dbReference>
<dbReference type="InterPro" id="IPR036866">
    <property type="entry name" value="RibonucZ/Hydroxyglut_hydro"/>
</dbReference>
<organism evidence="1 2">
    <name type="scientific">Emericellopsis atlantica</name>
    <dbReference type="NCBI Taxonomy" id="2614577"/>
    <lineage>
        <taxon>Eukaryota</taxon>
        <taxon>Fungi</taxon>
        <taxon>Dikarya</taxon>
        <taxon>Ascomycota</taxon>
        <taxon>Pezizomycotina</taxon>
        <taxon>Sordariomycetes</taxon>
        <taxon>Hypocreomycetidae</taxon>
        <taxon>Hypocreales</taxon>
        <taxon>Bionectriaceae</taxon>
        <taxon>Emericellopsis</taxon>
    </lineage>
</organism>
<proteinExistence type="predicted"/>
<dbReference type="EMBL" id="MU251251">
    <property type="protein sequence ID" value="KAG9255467.1"/>
    <property type="molecule type" value="Genomic_DNA"/>
</dbReference>
<dbReference type="AlphaFoldDB" id="A0A9P7ZPJ4"/>
<dbReference type="Pfam" id="PF14234">
    <property type="entry name" value="DUF4336"/>
    <property type="match status" value="1"/>
</dbReference>